<proteinExistence type="predicted"/>
<evidence type="ECO:0000313" key="2">
    <source>
        <dbReference type="Proteomes" id="UP000033865"/>
    </source>
</evidence>
<gene>
    <name evidence="1" type="ORF">UY82_C0038G0005</name>
</gene>
<dbReference type="EMBL" id="LCRN01000038">
    <property type="protein sequence ID" value="KKW35457.1"/>
    <property type="molecule type" value="Genomic_DNA"/>
</dbReference>
<sequence>MNTTIQAKVGHRHAERLNRLALRYGLSLEGFVSRLLSEVSMDIPEETLSEYQTPRTLSASIKRGLADWTSGRVSSKL</sequence>
<evidence type="ECO:0000313" key="1">
    <source>
        <dbReference type="EMBL" id="KKW35457.1"/>
    </source>
</evidence>
<dbReference type="AlphaFoldDB" id="A0A0G2A3M4"/>
<dbReference type="Proteomes" id="UP000033865">
    <property type="component" value="Unassembled WGS sequence"/>
</dbReference>
<comment type="caution">
    <text evidence="1">The sequence shown here is derived from an EMBL/GenBank/DDBJ whole genome shotgun (WGS) entry which is preliminary data.</text>
</comment>
<name>A0A0G2A3M4_9BACT</name>
<organism evidence="1 2">
    <name type="scientific">Candidatus Uhrbacteria bacterium GW2011_GWC2_53_7</name>
    <dbReference type="NCBI Taxonomy" id="1618986"/>
    <lineage>
        <taxon>Bacteria</taxon>
        <taxon>Candidatus Uhriibacteriota</taxon>
    </lineage>
</organism>
<accession>A0A0G2A3M4</accession>
<protein>
    <submittedName>
        <fullName evidence="1">Uncharacterized protein</fullName>
    </submittedName>
</protein>
<reference evidence="1 2" key="1">
    <citation type="journal article" date="2015" name="Nature">
        <title>rRNA introns, odd ribosomes, and small enigmatic genomes across a large radiation of phyla.</title>
        <authorList>
            <person name="Brown C.T."/>
            <person name="Hug L.A."/>
            <person name="Thomas B.C."/>
            <person name="Sharon I."/>
            <person name="Castelle C.J."/>
            <person name="Singh A."/>
            <person name="Wilkins M.J."/>
            <person name="Williams K.H."/>
            <person name="Banfield J.F."/>
        </authorList>
    </citation>
    <scope>NUCLEOTIDE SEQUENCE [LARGE SCALE GENOMIC DNA]</scope>
</reference>